<protein>
    <submittedName>
        <fullName evidence="1">Uncharacterized protein</fullName>
    </submittedName>
</protein>
<dbReference type="AlphaFoldDB" id="A0A8H7UJD6"/>
<dbReference type="PANTHER" id="PTHR28152:SF1">
    <property type="entry name" value="HYDROXYACYL-THIOESTER DEHYDRATASE TYPE 2, MITOCHONDRIAL"/>
    <property type="match status" value="1"/>
</dbReference>
<keyword evidence="2" id="KW-1185">Reference proteome</keyword>
<dbReference type="OrthoDB" id="3257538at2759"/>
<name>A0A8H7UJD6_9FUNG</name>
<evidence type="ECO:0000313" key="1">
    <source>
        <dbReference type="EMBL" id="KAG2185315.1"/>
    </source>
</evidence>
<proteinExistence type="predicted"/>
<comment type="caution">
    <text evidence="1">The sequence shown here is derived from an EMBL/GenBank/DDBJ whole genome shotgun (WGS) entry which is preliminary data.</text>
</comment>
<dbReference type="GO" id="GO:0019171">
    <property type="term" value="F:(3R)-hydroxyacyl-[acyl-carrier-protein] dehydratase activity"/>
    <property type="evidence" value="ECO:0007669"/>
    <property type="project" value="TreeGrafter"/>
</dbReference>
<organism evidence="1 2">
    <name type="scientific">Umbelopsis vinacea</name>
    <dbReference type="NCBI Taxonomy" id="44442"/>
    <lineage>
        <taxon>Eukaryota</taxon>
        <taxon>Fungi</taxon>
        <taxon>Fungi incertae sedis</taxon>
        <taxon>Mucoromycota</taxon>
        <taxon>Mucoromycotina</taxon>
        <taxon>Umbelopsidomycetes</taxon>
        <taxon>Umbelopsidales</taxon>
        <taxon>Umbelopsidaceae</taxon>
        <taxon>Umbelopsis</taxon>
    </lineage>
</organism>
<evidence type="ECO:0000313" key="2">
    <source>
        <dbReference type="Proteomes" id="UP000612746"/>
    </source>
</evidence>
<dbReference type="InterPro" id="IPR052741">
    <property type="entry name" value="Mitochondrial_HTD2"/>
</dbReference>
<gene>
    <name evidence="1" type="ORF">INT44_002105</name>
</gene>
<dbReference type="EMBL" id="JAEPRA010000005">
    <property type="protein sequence ID" value="KAG2185315.1"/>
    <property type="molecule type" value="Genomic_DNA"/>
</dbReference>
<dbReference type="Gene3D" id="3.10.129.10">
    <property type="entry name" value="Hotdog Thioesterase"/>
    <property type="match status" value="1"/>
</dbReference>
<dbReference type="Proteomes" id="UP000612746">
    <property type="component" value="Unassembled WGS sequence"/>
</dbReference>
<accession>A0A8H7UJD6</accession>
<sequence>MLKYLSTTRTIFQKRQLSTAATVINKWKSQLESHVDHAQDHLAASQFNLLANTLDDPLTDFKHDNIPPEGTIIPPAWHLVYFPPRFTATELASDGYELNFKPPKPFVHRMWAGAKLEWSRDNLLRVGQKATMKSKLADVQVNAGRRGESAFVWIDKDIYNEQGWSMKESRCLVYVQEPTDGGDRATPARRIKAFHLTHMIPFIFKKKKVNRAPEFSLRFDPSPMTLFRYSALTFNSHLIHYDHNYATTVEHHPGKLYAVNWRRSARHSHVHTSPFIAACLVHGPLMSTLLMDLMRQHLATGKFNTPPHIKSFQYRCLSPVYADQPFNVCGREMSSSTEKEKSFELWIADRDGNMAVKGTCDVQL</sequence>
<reference evidence="1" key="1">
    <citation type="submission" date="2020-12" db="EMBL/GenBank/DDBJ databases">
        <title>Metabolic potential, ecology and presence of endohyphal bacteria is reflected in genomic diversity of Mucoromycotina.</title>
        <authorList>
            <person name="Muszewska A."/>
            <person name="Okrasinska A."/>
            <person name="Steczkiewicz K."/>
            <person name="Drgas O."/>
            <person name="Orlowska M."/>
            <person name="Perlinska-Lenart U."/>
            <person name="Aleksandrzak-Piekarczyk T."/>
            <person name="Szatraj K."/>
            <person name="Zielenkiewicz U."/>
            <person name="Pilsyk S."/>
            <person name="Malc E."/>
            <person name="Mieczkowski P."/>
            <person name="Kruszewska J.S."/>
            <person name="Biernat P."/>
            <person name="Pawlowska J."/>
        </authorList>
    </citation>
    <scope>NUCLEOTIDE SEQUENCE</scope>
    <source>
        <strain evidence="1">WA0000051536</strain>
    </source>
</reference>
<dbReference type="PANTHER" id="PTHR28152">
    <property type="entry name" value="HYDROXYACYL-THIOESTER DEHYDRATASE TYPE 2, MITOCHONDRIAL"/>
    <property type="match status" value="1"/>
</dbReference>